<keyword evidence="1" id="KW-0732">Signal</keyword>
<dbReference type="AlphaFoldDB" id="A0A380Q8V0"/>
<reference evidence="2 3" key="1">
    <citation type="submission" date="2018-06" db="EMBL/GenBank/DDBJ databases">
        <authorList>
            <consortium name="Pathogen Informatics"/>
            <person name="Doyle S."/>
        </authorList>
    </citation>
    <scope>NUCLEOTIDE SEQUENCE [LARGE SCALE GENOMIC DNA]</scope>
    <source>
        <strain evidence="2 3">NCTC8580</strain>
    </source>
</reference>
<dbReference type="EMBL" id="UHJC01000001">
    <property type="protein sequence ID" value="SUP81774.1"/>
    <property type="molecule type" value="Genomic_DNA"/>
</dbReference>
<evidence type="ECO:0008006" key="4">
    <source>
        <dbReference type="Google" id="ProtNLM"/>
    </source>
</evidence>
<accession>A0A380Q8V0</accession>
<proteinExistence type="predicted"/>
<evidence type="ECO:0000256" key="1">
    <source>
        <dbReference type="SAM" id="SignalP"/>
    </source>
</evidence>
<protein>
    <recommendedName>
        <fullName evidence="4">Lipoprotein</fullName>
    </recommendedName>
</protein>
<evidence type="ECO:0000313" key="2">
    <source>
        <dbReference type="EMBL" id="SUP81774.1"/>
    </source>
</evidence>
<dbReference type="Proteomes" id="UP000255087">
    <property type="component" value="Unassembled WGS sequence"/>
</dbReference>
<name>A0A380Q8V0_YERPU</name>
<feature type="signal peptide" evidence="1">
    <location>
        <begin position="1"/>
        <end position="22"/>
    </location>
</feature>
<gene>
    <name evidence="2" type="ORF">NCTC8580_01768</name>
</gene>
<feature type="chain" id="PRO_5016863142" description="Lipoprotein" evidence="1">
    <location>
        <begin position="23"/>
        <end position="55"/>
    </location>
</feature>
<evidence type="ECO:0000313" key="3">
    <source>
        <dbReference type="Proteomes" id="UP000255087"/>
    </source>
</evidence>
<sequence length="55" mass="6171">MRKIIKYGAVALLFTISAPTFACVEAGFSHSCAKDCESWEQPWYTFCILGGEQHK</sequence>
<organism evidence="2 3">
    <name type="scientific">Yersinia pseudotuberculosis</name>
    <dbReference type="NCBI Taxonomy" id="633"/>
    <lineage>
        <taxon>Bacteria</taxon>
        <taxon>Pseudomonadati</taxon>
        <taxon>Pseudomonadota</taxon>
        <taxon>Gammaproteobacteria</taxon>
        <taxon>Enterobacterales</taxon>
        <taxon>Yersiniaceae</taxon>
        <taxon>Yersinia</taxon>
    </lineage>
</organism>